<dbReference type="PaxDb" id="121845-A0A1S4EIW7"/>
<feature type="chain" id="PRO_5010288463" evidence="1">
    <location>
        <begin position="24"/>
        <end position="211"/>
    </location>
</feature>
<evidence type="ECO:0000313" key="2">
    <source>
        <dbReference type="Proteomes" id="UP000079169"/>
    </source>
</evidence>
<dbReference type="SFLD" id="SFLDG01129">
    <property type="entry name" value="C1.5:_HAD__Beta-PGM__Phosphata"/>
    <property type="match status" value="1"/>
</dbReference>
<proteinExistence type="predicted"/>
<dbReference type="InterPro" id="IPR023214">
    <property type="entry name" value="HAD_sf"/>
</dbReference>
<dbReference type="AlphaFoldDB" id="A0A1S4EIW7"/>
<dbReference type="InterPro" id="IPR010036">
    <property type="entry name" value="MDP_1_eu_arc"/>
</dbReference>
<dbReference type="PANTHER" id="PTHR17901">
    <property type="entry name" value="MAGNESIUM-DEPENDENT PHOSPHATASE 1 MDP1"/>
    <property type="match status" value="1"/>
</dbReference>
<dbReference type="Gene3D" id="3.40.50.1000">
    <property type="entry name" value="HAD superfamily/HAD-like"/>
    <property type="match status" value="1"/>
</dbReference>
<evidence type="ECO:0000256" key="1">
    <source>
        <dbReference type="SAM" id="SignalP"/>
    </source>
</evidence>
<organism evidence="2 3">
    <name type="scientific">Diaphorina citri</name>
    <name type="common">Asian citrus psyllid</name>
    <dbReference type="NCBI Taxonomy" id="121845"/>
    <lineage>
        <taxon>Eukaryota</taxon>
        <taxon>Metazoa</taxon>
        <taxon>Ecdysozoa</taxon>
        <taxon>Arthropoda</taxon>
        <taxon>Hexapoda</taxon>
        <taxon>Insecta</taxon>
        <taxon>Pterygota</taxon>
        <taxon>Neoptera</taxon>
        <taxon>Paraneoptera</taxon>
        <taxon>Hemiptera</taxon>
        <taxon>Sternorrhyncha</taxon>
        <taxon>Psylloidea</taxon>
        <taxon>Psyllidae</taxon>
        <taxon>Diaphorininae</taxon>
        <taxon>Diaphorina</taxon>
    </lineage>
</organism>
<protein>
    <submittedName>
        <fullName evidence="3">Magnesium-dependent phosphatase 1-like isoform X1</fullName>
    </submittedName>
</protein>
<dbReference type="KEGG" id="dci:103515172"/>
<keyword evidence="2" id="KW-1185">Reference proteome</keyword>
<dbReference type="STRING" id="121845.A0A1S4EIW7"/>
<accession>A0A1S4EIW7</accession>
<dbReference type="InterPro" id="IPR036412">
    <property type="entry name" value="HAD-like_sf"/>
</dbReference>
<dbReference type="NCBIfam" id="TIGR01681">
    <property type="entry name" value="HAD-SF-IIIC"/>
    <property type="match status" value="1"/>
</dbReference>
<gene>
    <name evidence="3" type="primary">LOC103515172</name>
</gene>
<sequence>MSKIYLVYLFLLVILHMTNQNFAQSRFDHFPEHKLPQEMSPQSNSLDPSVKKFPKMVVFDLDYTLWPFHVHELKPPFKKVGDRVEDAKGTLLNLYRDIPEIVKYLKDHNIKLALASRTVHIRNAYSLLHLLGLSDFFDYKEIFPAEKKIKHFANLKKDSKIKYKDMVFFDDEERNARSISKLGVIGIQVMHSMTNGVLLKGLKKFAGDRSR</sequence>
<dbReference type="PANTHER" id="PTHR17901:SF14">
    <property type="entry name" value="MAGNESIUM-DEPENDENT PHOSPHATASE 1"/>
    <property type="match status" value="1"/>
</dbReference>
<dbReference type="NCBIfam" id="TIGR01685">
    <property type="entry name" value="MDP-1"/>
    <property type="match status" value="1"/>
</dbReference>
<dbReference type="Pfam" id="PF12689">
    <property type="entry name" value="Acid_PPase"/>
    <property type="match status" value="1"/>
</dbReference>
<feature type="signal peptide" evidence="1">
    <location>
        <begin position="1"/>
        <end position="23"/>
    </location>
</feature>
<dbReference type="SFLD" id="SFLDG01131">
    <property type="entry name" value="C1.5.2:_MDP_Like"/>
    <property type="match status" value="1"/>
</dbReference>
<dbReference type="SFLD" id="SFLDS00003">
    <property type="entry name" value="Haloacid_Dehalogenase"/>
    <property type="match status" value="1"/>
</dbReference>
<keyword evidence="1" id="KW-0732">Signal</keyword>
<reference evidence="3" key="1">
    <citation type="submission" date="2025-08" db="UniProtKB">
        <authorList>
            <consortium name="RefSeq"/>
        </authorList>
    </citation>
    <scope>IDENTIFICATION</scope>
</reference>
<dbReference type="RefSeq" id="XP_017302022.1">
    <property type="nucleotide sequence ID" value="XM_017446533.2"/>
</dbReference>
<evidence type="ECO:0000313" key="3">
    <source>
        <dbReference type="RefSeq" id="XP_017302022.1"/>
    </source>
</evidence>
<dbReference type="Proteomes" id="UP000079169">
    <property type="component" value="Unplaced"/>
</dbReference>
<dbReference type="SUPFAM" id="SSF56784">
    <property type="entry name" value="HAD-like"/>
    <property type="match status" value="1"/>
</dbReference>
<dbReference type="GeneID" id="103515172"/>
<dbReference type="GO" id="GO:0003993">
    <property type="term" value="F:acid phosphatase activity"/>
    <property type="evidence" value="ECO:0007669"/>
    <property type="project" value="TreeGrafter"/>
</dbReference>
<name>A0A1S4EIW7_DIACI</name>
<dbReference type="InterPro" id="IPR010033">
    <property type="entry name" value="HAD_SF_ppase_IIIC"/>
</dbReference>